<dbReference type="AlphaFoldDB" id="A0A955L7E3"/>
<comment type="caution">
    <text evidence="9">The sequence shown here is derived from an EMBL/GenBank/DDBJ whole genome shotgun (WGS) entry which is preliminary data.</text>
</comment>
<reference evidence="9" key="2">
    <citation type="journal article" date="2021" name="Microbiome">
        <title>Successional dynamics and alternative stable states in a saline activated sludge microbial community over 9 years.</title>
        <authorList>
            <person name="Wang Y."/>
            <person name="Ye J."/>
            <person name="Ju F."/>
            <person name="Liu L."/>
            <person name="Boyd J.A."/>
            <person name="Deng Y."/>
            <person name="Parks D.H."/>
            <person name="Jiang X."/>
            <person name="Yin X."/>
            <person name="Woodcroft B.J."/>
            <person name="Tyson G.W."/>
            <person name="Hugenholtz P."/>
            <person name="Polz M.F."/>
            <person name="Zhang T."/>
        </authorList>
    </citation>
    <scope>NUCLEOTIDE SEQUENCE</scope>
    <source>
        <strain evidence="9">HKST-UBA11</strain>
    </source>
</reference>
<dbReference type="PROSITE" id="PS50850">
    <property type="entry name" value="MFS"/>
    <property type="match status" value="1"/>
</dbReference>
<dbReference type="PANTHER" id="PTHR23517:SF3">
    <property type="entry name" value="INTEGRAL MEMBRANE TRANSPORT PROTEIN"/>
    <property type="match status" value="1"/>
</dbReference>
<dbReference type="GO" id="GO:0022857">
    <property type="term" value="F:transmembrane transporter activity"/>
    <property type="evidence" value="ECO:0007669"/>
    <property type="project" value="InterPro"/>
</dbReference>
<evidence type="ECO:0000256" key="6">
    <source>
        <dbReference type="ARBA" id="ARBA00023136"/>
    </source>
</evidence>
<comment type="subcellular location">
    <subcellularLocation>
        <location evidence="1">Cell membrane</location>
        <topology evidence="1">Multi-pass membrane protein</topology>
    </subcellularLocation>
</comment>
<protein>
    <submittedName>
        <fullName evidence="9">MFS transporter</fullName>
    </submittedName>
</protein>
<keyword evidence="4 7" id="KW-0812">Transmembrane</keyword>
<evidence type="ECO:0000256" key="2">
    <source>
        <dbReference type="ARBA" id="ARBA00022448"/>
    </source>
</evidence>
<dbReference type="InterPro" id="IPR011701">
    <property type="entry name" value="MFS"/>
</dbReference>
<keyword evidence="6 7" id="KW-0472">Membrane</keyword>
<dbReference type="Proteomes" id="UP000754563">
    <property type="component" value="Unassembled WGS sequence"/>
</dbReference>
<accession>A0A955L7E3</accession>
<evidence type="ECO:0000259" key="8">
    <source>
        <dbReference type="PROSITE" id="PS50850"/>
    </source>
</evidence>
<evidence type="ECO:0000313" key="10">
    <source>
        <dbReference type="Proteomes" id="UP000754563"/>
    </source>
</evidence>
<evidence type="ECO:0000256" key="4">
    <source>
        <dbReference type="ARBA" id="ARBA00022692"/>
    </source>
</evidence>
<dbReference type="EMBL" id="JAGQLH010000017">
    <property type="protein sequence ID" value="MCA9385382.1"/>
    <property type="molecule type" value="Genomic_DNA"/>
</dbReference>
<evidence type="ECO:0000256" key="5">
    <source>
        <dbReference type="ARBA" id="ARBA00022989"/>
    </source>
</evidence>
<reference evidence="9" key="1">
    <citation type="submission" date="2020-04" db="EMBL/GenBank/DDBJ databases">
        <authorList>
            <person name="Zhang T."/>
        </authorList>
    </citation>
    <scope>NUCLEOTIDE SEQUENCE</scope>
    <source>
        <strain evidence="9">HKST-UBA11</strain>
    </source>
</reference>
<keyword evidence="5 7" id="KW-1133">Transmembrane helix</keyword>
<evidence type="ECO:0000256" key="7">
    <source>
        <dbReference type="SAM" id="Phobius"/>
    </source>
</evidence>
<name>A0A955L7E3_9BACT</name>
<proteinExistence type="predicted"/>
<dbReference type="GO" id="GO:0005886">
    <property type="term" value="C:plasma membrane"/>
    <property type="evidence" value="ECO:0007669"/>
    <property type="project" value="UniProtKB-SubCell"/>
</dbReference>
<dbReference type="InterPro" id="IPR050171">
    <property type="entry name" value="MFS_Transporters"/>
</dbReference>
<feature type="transmembrane region" description="Helical" evidence="7">
    <location>
        <begin position="12"/>
        <end position="34"/>
    </location>
</feature>
<dbReference type="PANTHER" id="PTHR23517">
    <property type="entry name" value="RESISTANCE PROTEIN MDTM, PUTATIVE-RELATED-RELATED"/>
    <property type="match status" value="1"/>
</dbReference>
<dbReference type="Pfam" id="PF07690">
    <property type="entry name" value="MFS_1"/>
    <property type="match status" value="1"/>
</dbReference>
<dbReference type="SUPFAM" id="SSF103473">
    <property type="entry name" value="MFS general substrate transporter"/>
    <property type="match status" value="1"/>
</dbReference>
<organism evidence="9 10">
    <name type="scientific">Candidatus Dojkabacteria bacterium</name>
    <dbReference type="NCBI Taxonomy" id="2099670"/>
    <lineage>
        <taxon>Bacteria</taxon>
        <taxon>Candidatus Dojkabacteria</taxon>
    </lineage>
</organism>
<evidence type="ECO:0000313" key="9">
    <source>
        <dbReference type="EMBL" id="MCA9385382.1"/>
    </source>
</evidence>
<dbReference type="InterPro" id="IPR036259">
    <property type="entry name" value="MFS_trans_sf"/>
</dbReference>
<evidence type="ECO:0000256" key="3">
    <source>
        <dbReference type="ARBA" id="ARBA00022475"/>
    </source>
</evidence>
<gene>
    <name evidence="9" type="ORF">KC717_01905</name>
</gene>
<feature type="transmembrane region" description="Helical" evidence="7">
    <location>
        <begin position="148"/>
        <end position="181"/>
    </location>
</feature>
<evidence type="ECO:0000256" key="1">
    <source>
        <dbReference type="ARBA" id="ARBA00004651"/>
    </source>
</evidence>
<dbReference type="InterPro" id="IPR020846">
    <property type="entry name" value="MFS_dom"/>
</dbReference>
<dbReference type="Gene3D" id="1.20.1250.20">
    <property type="entry name" value="MFS general substrate transporter like domains"/>
    <property type="match status" value="1"/>
</dbReference>
<keyword evidence="2" id="KW-0813">Transport</keyword>
<keyword evidence="3" id="KW-1003">Cell membrane</keyword>
<sequence length="188" mass="20188">MQHFQLNSSLRILLATNSLILLAGAMLAPIYALFVEDIGGSLMDASIAGGIFALFAGVTTFISGKISDSFKENELIIVLGYVIVGIGFLSYLWANSIVALFIIQALIGIGEAIYSPAFDAVYSKHLDTKSAGTQWGAWESMNYFTSAIGAIVGGSIVTIFGFNTLFICMFALCITSGLYIYHLKRSVL</sequence>
<feature type="transmembrane region" description="Helical" evidence="7">
    <location>
        <begin position="46"/>
        <end position="63"/>
    </location>
</feature>
<feature type="transmembrane region" description="Helical" evidence="7">
    <location>
        <begin position="75"/>
        <end position="94"/>
    </location>
</feature>
<feature type="domain" description="Major facilitator superfamily (MFS) profile" evidence="8">
    <location>
        <begin position="9"/>
        <end position="188"/>
    </location>
</feature>